<dbReference type="InterPro" id="IPR018631">
    <property type="entry name" value="AAA-ATPase-like_dom"/>
</dbReference>
<evidence type="ECO:0000313" key="2">
    <source>
        <dbReference type="EMBL" id="EPZ35731.1"/>
    </source>
</evidence>
<dbReference type="HOGENOM" id="CLU_021114_1_2_1"/>
<sequence>MSRLLIGSSEFAEYCKKNAIFVDKTHFIEEFIESFAKIELILRPRRFSKSTNLSMLKSFFTIGTDKSMFKGLKIYENYELMDKYCGEYPVVFLDLKNVIGETWELTLLELWKQMRLCAAMHKDAYRKMGTDPFAVCEKYLERNVSCPDLHILGSSLFNITYDLYQYYGREVIVLIDEYDTPLNNAHRLGFYDKAAKFFASFYSEGLKGNNAVEKACIMGIAELRCEGLPVGLNNLSVNSFSTESYSSCFGFTIDEIKENFEVTDNDIERLKEWYIGYYFGGDQVINPWSIVNWWDNEKSFNSYWIQTCQTVELGKFLGGNELKMLYPLFYLLYEGDSYEIELSRTAVNYNNEWKLENIMTFLVLTGYLTYNENKVRIPNKEVKDYWKVHLLPQFNKVVKNKYGRRIQDLFMRDNLDVKVLTDIMTDTLMHTSAYDLVTEASYHCFFVGVFMACLNSEYEDITISSNKEAGREMYGINIKLFKPKKVCIFGFKHVHSERDLNPQVALQQIKEKQNYHMYQGLGYSIHLVGVSCYQKTLALAIDEL</sequence>
<dbReference type="OMA" id="GQDAHIR"/>
<dbReference type="OrthoDB" id="5584915at2759"/>
<dbReference type="Pfam" id="PF08011">
    <property type="entry name" value="PDDEXK_9"/>
    <property type="match status" value="1"/>
</dbReference>
<gene>
    <name evidence="2" type="ORF">O9G_003349</name>
</gene>
<protein>
    <submittedName>
        <fullName evidence="2">AAA-ATPase-like domain-containing protein</fullName>
    </submittedName>
</protein>
<dbReference type="Pfam" id="PF09820">
    <property type="entry name" value="AAA-ATPase_like"/>
    <property type="match status" value="1"/>
</dbReference>
<dbReference type="EMBL" id="KE560765">
    <property type="protein sequence ID" value="EPZ35731.1"/>
    <property type="molecule type" value="Genomic_DNA"/>
</dbReference>
<evidence type="ECO:0000259" key="1">
    <source>
        <dbReference type="Pfam" id="PF09820"/>
    </source>
</evidence>
<dbReference type="PANTHER" id="PTHR34825:SF1">
    <property type="entry name" value="AAA-ATPASE-LIKE DOMAIN-CONTAINING PROTEIN"/>
    <property type="match status" value="1"/>
</dbReference>
<dbReference type="AlphaFoldDB" id="A0A075AZI6"/>
<accession>A0A075AZI6</accession>
<organism evidence="2 3">
    <name type="scientific">Rozella allomycis (strain CSF55)</name>
    <dbReference type="NCBI Taxonomy" id="988480"/>
    <lineage>
        <taxon>Eukaryota</taxon>
        <taxon>Fungi</taxon>
        <taxon>Fungi incertae sedis</taxon>
        <taxon>Cryptomycota</taxon>
        <taxon>Cryptomycota incertae sedis</taxon>
        <taxon>Rozella</taxon>
    </lineage>
</organism>
<proteinExistence type="predicted"/>
<dbReference type="STRING" id="988480.A0A075AZI6"/>
<dbReference type="InterPro" id="IPR012547">
    <property type="entry name" value="PDDEXK_9"/>
</dbReference>
<evidence type="ECO:0000313" key="3">
    <source>
        <dbReference type="Proteomes" id="UP000030755"/>
    </source>
</evidence>
<dbReference type="Proteomes" id="UP000030755">
    <property type="component" value="Unassembled WGS sequence"/>
</dbReference>
<name>A0A075AZI6_ROZAC</name>
<keyword evidence="3" id="KW-1185">Reference proteome</keyword>
<dbReference type="PANTHER" id="PTHR34825">
    <property type="entry name" value="CONSERVED PROTEIN, WITH A WEAK D-GALACTARATE DEHYDRATASE/ALTRONATE HYDROLASE DOMAIN"/>
    <property type="match status" value="1"/>
</dbReference>
<reference evidence="2 3" key="1">
    <citation type="journal article" date="2013" name="Curr. Biol.">
        <title>Shared signatures of parasitism and phylogenomics unite Cryptomycota and microsporidia.</title>
        <authorList>
            <person name="James T.Y."/>
            <person name="Pelin A."/>
            <person name="Bonen L."/>
            <person name="Ahrendt S."/>
            <person name="Sain D."/>
            <person name="Corradi N."/>
            <person name="Stajich J.E."/>
        </authorList>
    </citation>
    <scope>NUCLEOTIDE SEQUENCE [LARGE SCALE GENOMIC DNA]</scope>
    <source>
        <strain evidence="2 3">CSF55</strain>
    </source>
</reference>
<feature type="domain" description="AAA-ATPase-like" evidence="1">
    <location>
        <begin position="6"/>
        <end position="227"/>
    </location>
</feature>